<organism evidence="1 2">
    <name type="scientific">Favolaschia claudopus</name>
    <dbReference type="NCBI Taxonomy" id="2862362"/>
    <lineage>
        <taxon>Eukaryota</taxon>
        <taxon>Fungi</taxon>
        <taxon>Dikarya</taxon>
        <taxon>Basidiomycota</taxon>
        <taxon>Agaricomycotina</taxon>
        <taxon>Agaricomycetes</taxon>
        <taxon>Agaricomycetidae</taxon>
        <taxon>Agaricales</taxon>
        <taxon>Marasmiineae</taxon>
        <taxon>Mycenaceae</taxon>
        <taxon>Favolaschia</taxon>
    </lineage>
</organism>
<name>A0AAV9ZB15_9AGAR</name>
<gene>
    <name evidence="1" type="ORF">R3P38DRAFT_3124726</name>
</gene>
<dbReference type="AlphaFoldDB" id="A0AAV9ZB15"/>
<dbReference type="Proteomes" id="UP001362999">
    <property type="component" value="Unassembled WGS sequence"/>
</dbReference>
<dbReference type="EMBL" id="JAWWNJ010000169">
    <property type="protein sequence ID" value="KAK6977374.1"/>
    <property type="molecule type" value="Genomic_DNA"/>
</dbReference>
<reference evidence="1 2" key="1">
    <citation type="journal article" date="2024" name="J Genomics">
        <title>Draft genome sequencing and assembly of Favolaschia claudopus CIRM-BRFM 2984 isolated from oak limbs.</title>
        <authorList>
            <person name="Navarro D."/>
            <person name="Drula E."/>
            <person name="Chaduli D."/>
            <person name="Cazenave R."/>
            <person name="Ahrendt S."/>
            <person name="Wang J."/>
            <person name="Lipzen A."/>
            <person name="Daum C."/>
            <person name="Barry K."/>
            <person name="Grigoriev I.V."/>
            <person name="Favel A."/>
            <person name="Rosso M.N."/>
            <person name="Martin F."/>
        </authorList>
    </citation>
    <scope>NUCLEOTIDE SEQUENCE [LARGE SCALE GENOMIC DNA]</scope>
    <source>
        <strain evidence="1 2">CIRM-BRFM 2984</strain>
    </source>
</reference>
<proteinExistence type="predicted"/>
<evidence type="ECO:0000313" key="1">
    <source>
        <dbReference type="EMBL" id="KAK6977374.1"/>
    </source>
</evidence>
<sequence>MPAYRSKMCCAYLNDDPPTKRLRAPRPKEILTGEEKDEAKIKRATNKALKRPTRLLGSYLIPILATVKVHSLTFKKDAMKCFGLTEREVATVRYEPSRYSIK</sequence>
<protein>
    <submittedName>
        <fullName evidence="1">Uncharacterized protein</fullName>
    </submittedName>
</protein>
<feature type="non-terminal residue" evidence="1">
    <location>
        <position position="102"/>
    </location>
</feature>
<accession>A0AAV9ZB15</accession>
<evidence type="ECO:0000313" key="2">
    <source>
        <dbReference type="Proteomes" id="UP001362999"/>
    </source>
</evidence>
<comment type="caution">
    <text evidence="1">The sequence shown here is derived from an EMBL/GenBank/DDBJ whole genome shotgun (WGS) entry which is preliminary data.</text>
</comment>
<keyword evidence="2" id="KW-1185">Reference proteome</keyword>